<dbReference type="OrthoDB" id="785314at2759"/>
<reference evidence="12" key="1">
    <citation type="submission" date="2025-08" db="UniProtKB">
        <authorList>
            <consortium name="RefSeq"/>
        </authorList>
    </citation>
    <scope>IDENTIFICATION</scope>
</reference>
<sequence length="178" mass="17706">MGSTGIRVSGVVVVVAAMVVLMAFSEVRAQAPAPAPDCLTKLLNLSDCLTFVEAGSNLTKPEKNCCPSLAGLVESSPECLCQLLGNANSFGIPVDVSKALKLPSACGVSTPDPSLCSVFGVPISSPTASEGPTASASAPSPEAGAPSTKGSSGGSRISGDLTLIFLVGLSSVAAVFFF</sequence>
<keyword evidence="5" id="KW-1015">Disulfide bond</keyword>
<dbReference type="RefSeq" id="XP_010251646.1">
    <property type="nucleotide sequence ID" value="XM_010253344.2"/>
</dbReference>
<dbReference type="PANTHER" id="PTHR33044">
    <property type="entry name" value="BIFUNCTIONAL INHIBITOR/LIPID-TRANSFER PROTEIN/SEED STORAGE 2S ALBUMIN SUPERFAMILY PROTEIN-RELATED"/>
    <property type="match status" value="1"/>
</dbReference>
<dbReference type="InterPro" id="IPR043325">
    <property type="entry name" value="LTSS"/>
</dbReference>
<evidence type="ECO:0000256" key="3">
    <source>
        <dbReference type="ARBA" id="ARBA00022622"/>
    </source>
</evidence>
<evidence type="ECO:0000256" key="2">
    <source>
        <dbReference type="ARBA" id="ARBA00009748"/>
    </source>
</evidence>
<keyword evidence="6" id="KW-0325">Glycoprotein</keyword>
<evidence type="ECO:0000259" key="10">
    <source>
        <dbReference type="SMART" id="SM00499"/>
    </source>
</evidence>
<evidence type="ECO:0000256" key="4">
    <source>
        <dbReference type="ARBA" id="ARBA00022729"/>
    </source>
</evidence>
<dbReference type="InterPro" id="IPR036312">
    <property type="entry name" value="Bifun_inhib/LTP/seed_sf"/>
</dbReference>
<dbReference type="GO" id="GO:0098552">
    <property type="term" value="C:side of membrane"/>
    <property type="evidence" value="ECO:0007669"/>
    <property type="project" value="UniProtKB-KW"/>
</dbReference>
<keyword evidence="9" id="KW-1133">Transmembrane helix</keyword>
<feature type="region of interest" description="Disordered" evidence="8">
    <location>
        <begin position="129"/>
        <end position="155"/>
    </location>
</feature>
<evidence type="ECO:0000313" key="12">
    <source>
        <dbReference type="RefSeq" id="XP_010251646.1"/>
    </source>
</evidence>
<name>A0A1U7ZDD0_NELNU</name>
<dbReference type="SMART" id="SM00499">
    <property type="entry name" value="AAI"/>
    <property type="match status" value="1"/>
</dbReference>
<keyword evidence="7" id="KW-0449">Lipoprotein</keyword>
<dbReference type="GeneID" id="104593478"/>
<dbReference type="Gene3D" id="1.10.110.10">
    <property type="entry name" value="Plant lipid-transfer and hydrophobic proteins"/>
    <property type="match status" value="1"/>
</dbReference>
<evidence type="ECO:0000256" key="5">
    <source>
        <dbReference type="ARBA" id="ARBA00023157"/>
    </source>
</evidence>
<evidence type="ECO:0000256" key="7">
    <source>
        <dbReference type="ARBA" id="ARBA00023288"/>
    </source>
</evidence>
<feature type="transmembrane region" description="Helical" evidence="9">
    <location>
        <begin position="6"/>
        <end position="24"/>
    </location>
</feature>
<dbReference type="FunFam" id="1.10.110.10:FF:000001">
    <property type="entry name" value="Bifunctional inhibitor/lipid-transfer protein/seed storage 2S albumin superfamily protein"/>
    <property type="match status" value="1"/>
</dbReference>
<dbReference type="InterPro" id="IPR016140">
    <property type="entry name" value="Bifunc_inhib/LTP/seed_store"/>
</dbReference>
<keyword evidence="4" id="KW-0732">Signal</keyword>
<dbReference type="Proteomes" id="UP000189703">
    <property type="component" value="Unplaced"/>
</dbReference>
<keyword evidence="11" id="KW-1185">Reference proteome</keyword>
<protein>
    <submittedName>
        <fullName evidence="12">Non-specific lipid transfer protein GPI-anchored 2-like isoform X2</fullName>
    </submittedName>
</protein>
<comment type="subcellular location">
    <subcellularLocation>
        <location evidence="1">Cell membrane</location>
        <topology evidence="1">Lipid-anchor</topology>
        <topology evidence="1">GPI-anchor</topology>
    </subcellularLocation>
</comment>
<proteinExistence type="inferred from homology"/>
<dbReference type="SUPFAM" id="SSF47699">
    <property type="entry name" value="Bifunctional inhibitor/lipid-transfer protein/seed storage 2S albumin"/>
    <property type="match status" value="1"/>
</dbReference>
<dbReference type="AlphaFoldDB" id="A0A1U7ZDD0"/>
<keyword evidence="3" id="KW-0336">GPI-anchor</keyword>
<keyword evidence="9" id="KW-0812">Transmembrane</keyword>
<dbReference type="CDD" id="cd00010">
    <property type="entry name" value="AAI_LTSS"/>
    <property type="match status" value="1"/>
</dbReference>
<evidence type="ECO:0000256" key="1">
    <source>
        <dbReference type="ARBA" id="ARBA00004609"/>
    </source>
</evidence>
<feature type="domain" description="Bifunctional inhibitor/plant lipid transfer protein/seed storage helical" evidence="10">
    <location>
        <begin position="38"/>
        <end position="116"/>
    </location>
</feature>
<evidence type="ECO:0000256" key="8">
    <source>
        <dbReference type="SAM" id="MobiDB-lite"/>
    </source>
</evidence>
<comment type="similarity">
    <text evidence="2">Belongs to the plant LTP family.</text>
</comment>
<evidence type="ECO:0000256" key="9">
    <source>
        <dbReference type="SAM" id="Phobius"/>
    </source>
</evidence>
<keyword evidence="9" id="KW-0472">Membrane</keyword>
<evidence type="ECO:0000256" key="6">
    <source>
        <dbReference type="ARBA" id="ARBA00023180"/>
    </source>
</evidence>
<dbReference type="GO" id="GO:0005886">
    <property type="term" value="C:plasma membrane"/>
    <property type="evidence" value="ECO:0007669"/>
    <property type="project" value="UniProtKB-SubCell"/>
</dbReference>
<organism evidence="11 12">
    <name type="scientific">Nelumbo nucifera</name>
    <name type="common">Sacred lotus</name>
    <dbReference type="NCBI Taxonomy" id="4432"/>
    <lineage>
        <taxon>Eukaryota</taxon>
        <taxon>Viridiplantae</taxon>
        <taxon>Streptophyta</taxon>
        <taxon>Embryophyta</taxon>
        <taxon>Tracheophyta</taxon>
        <taxon>Spermatophyta</taxon>
        <taxon>Magnoliopsida</taxon>
        <taxon>Proteales</taxon>
        <taxon>Nelumbonaceae</taxon>
        <taxon>Nelumbo</taxon>
    </lineage>
</organism>
<accession>A0A1U7ZDD0</accession>
<dbReference type="OMA" id="PNICTVE"/>
<dbReference type="Pfam" id="PF14368">
    <property type="entry name" value="LTP_2"/>
    <property type="match status" value="1"/>
</dbReference>
<gene>
    <name evidence="12" type="primary">LOC104593478</name>
</gene>
<feature type="compositionally biased region" description="Low complexity" evidence="8">
    <location>
        <begin position="129"/>
        <end position="147"/>
    </location>
</feature>
<evidence type="ECO:0000313" key="11">
    <source>
        <dbReference type="Proteomes" id="UP000189703"/>
    </source>
</evidence>